<evidence type="ECO:0000313" key="4">
    <source>
        <dbReference type="Proteomes" id="UP000005090"/>
    </source>
</evidence>
<dbReference type="InterPro" id="IPR018639">
    <property type="entry name" value="DUF2062"/>
</dbReference>
<feature type="transmembrane region" description="Helical" evidence="1">
    <location>
        <begin position="104"/>
        <end position="125"/>
    </location>
</feature>
<organism evidence="3 4">
    <name type="scientific">Methylomicrobium album BG8</name>
    <dbReference type="NCBI Taxonomy" id="686340"/>
    <lineage>
        <taxon>Bacteria</taxon>
        <taxon>Pseudomonadati</taxon>
        <taxon>Pseudomonadota</taxon>
        <taxon>Gammaproteobacteria</taxon>
        <taxon>Methylococcales</taxon>
        <taxon>Methylococcaceae</taxon>
        <taxon>Methylomicrobium</taxon>
    </lineage>
</organism>
<feature type="transmembrane region" description="Helical" evidence="1">
    <location>
        <begin position="159"/>
        <end position="182"/>
    </location>
</feature>
<dbReference type="HOGENOM" id="CLU_102912_3_0_6"/>
<keyword evidence="1" id="KW-1133">Transmembrane helix</keyword>
<feature type="domain" description="DUF2062" evidence="2">
    <location>
        <begin position="50"/>
        <end position="190"/>
    </location>
</feature>
<feature type="transmembrane region" description="Helical" evidence="1">
    <location>
        <begin position="72"/>
        <end position="97"/>
    </location>
</feature>
<dbReference type="PANTHER" id="PTHR40547">
    <property type="entry name" value="SLL0298 PROTEIN"/>
    <property type="match status" value="1"/>
</dbReference>
<proteinExistence type="predicted"/>
<evidence type="ECO:0000259" key="2">
    <source>
        <dbReference type="Pfam" id="PF09835"/>
    </source>
</evidence>
<evidence type="ECO:0000313" key="3">
    <source>
        <dbReference type="EMBL" id="EIC29105.1"/>
    </source>
</evidence>
<name>H8GJB5_METAL</name>
<dbReference type="Pfam" id="PF09835">
    <property type="entry name" value="DUF2062"/>
    <property type="match status" value="1"/>
</dbReference>
<reference evidence="3 4" key="1">
    <citation type="journal article" date="2013" name="Genome Announc.">
        <title>Genome Sequence of the Obligate Gammaproteobacterial Methanotroph Methylomicrobium album Strain BG8.</title>
        <authorList>
            <person name="Kits K.D."/>
            <person name="Kalyuzhnaya M.G."/>
            <person name="Klotz M.G."/>
            <person name="Jetten M.S."/>
            <person name="Op den Camp H.J."/>
            <person name="Vuilleumier S."/>
            <person name="Bringel F."/>
            <person name="Dispirito A.A."/>
            <person name="Murrell J.C."/>
            <person name="Bruce D."/>
            <person name="Cheng J.F."/>
            <person name="Copeland A."/>
            <person name="Goodwin L."/>
            <person name="Hauser L."/>
            <person name="Lajus A."/>
            <person name="Land M.L."/>
            <person name="Lapidus A."/>
            <person name="Lucas S."/>
            <person name="Medigue C."/>
            <person name="Pitluck S."/>
            <person name="Woyke T."/>
            <person name="Zeytun A."/>
            <person name="Stein L.Y."/>
        </authorList>
    </citation>
    <scope>NUCLEOTIDE SEQUENCE [LARGE SCALE GENOMIC DNA]</scope>
    <source>
        <strain evidence="3 4">BG8</strain>
    </source>
</reference>
<dbReference type="PANTHER" id="PTHR40547:SF1">
    <property type="entry name" value="SLL0298 PROTEIN"/>
    <property type="match status" value="1"/>
</dbReference>
<dbReference type="EMBL" id="CM001475">
    <property type="protein sequence ID" value="EIC29105.1"/>
    <property type="molecule type" value="Genomic_DNA"/>
</dbReference>
<keyword evidence="1" id="KW-0812">Transmembrane</keyword>
<accession>H8GJB5</accession>
<dbReference type="AlphaFoldDB" id="H8GJB5"/>
<evidence type="ECO:0000256" key="1">
    <source>
        <dbReference type="SAM" id="Phobius"/>
    </source>
</evidence>
<keyword evidence="1" id="KW-0472">Membrane</keyword>
<dbReference type="eggNOG" id="COG3216">
    <property type="taxonomic scope" value="Bacteria"/>
</dbReference>
<dbReference type="Proteomes" id="UP000005090">
    <property type="component" value="Chromosome"/>
</dbReference>
<keyword evidence="4" id="KW-1185">Reference proteome</keyword>
<gene>
    <name evidence="3" type="ORF">Metal_1307</name>
</gene>
<protein>
    <recommendedName>
        <fullName evidence="2">DUF2062 domain-containing protein</fullName>
    </recommendedName>
</protein>
<sequence>MPDRGPFPPCTGALRHQLHSLGIMAKQLVKRLLDKLVPDHDVIKRHKHLQFLGDSLHEPNLWHLNRHSVAKAFAIGLFFAWVPLPAQMVFAAAAAIYFRSNIPLSVALVWVTNPITMPPLFYFAYRVGLLFMNTPATEQSADFSVGNMLSELGEVWQPFLLGCLILGVISSAAGYFGIHYFWRAHITKKWTDRKKRADRIRPFQCTYWRKS</sequence>